<organism evidence="3">
    <name type="scientific">Planktothricoides sp. SpSt-374</name>
    <dbReference type="NCBI Taxonomy" id="2282167"/>
    <lineage>
        <taxon>Bacteria</taxon>
        <taxon>Bacillati</taxon>
        <taxon>Cyanobacteriota</taxon>
        <taxon>Cyanophyceae</taxon>
        <taxon>Oscillatoriophycideae</taxon>
        <taxon>Oscillatoriales</taxon>
        <taxon>Oscillatoriaceae</taxon>
        <taxon>Planktothricoides</taxon>
    </lineage>
</organism>
<name>A0A7C3VKE8_9CYAN</name>
<dbReference type="AlphaFoldDB" id="A0A7C3VKE8"/>
<dbReference type="GO" id="GO:0005829">
    <property type="term" value="C:cytosol"/>
    <property type="evidence" value="ECO:0007669"/>
    <property type="project" value="TreeGrafter"/>
</dbReference>
<gene>
    <name evidence="3" type="primary">wcaF</name>
    <name evidence="3" type="ORF">ENR15_23455</name>
</gene>
<dbReference type="NCBIfam" id="NF038307">
    <property type="entry name" value="EPS_acetyl_HpsU"/>
    <property type="match status" value="1"/>
</dbReference>
<dbReference type="Pfam" id="PF00132">
    <property type="entry name" value="Hexapep"/>
    <property type="match status" value="1"/>
</dbReference>
<dbReference type="InterPro" id="IPR051159">
    <property type="entry name" value="Hexapeptide_acetyltransf"/>
</dbReference>
<dbReference type="GO" id="GO:0008374">
    <property type="term" value="F:O-acyltransferase activity"/>
    <property type="evidence" value="ECO:0007669"/>
    <property type="project" value="TreeGrafter"/>
</dbReference>
<proteinExistence type="inferred from homology"/>
<dbReference type="PANTHER" id="PTHR23416:SF23">
    <property type="entry name" value="ACETYLTRANSFERASE C18B11.09C-RELATED"/>
    <property type="match status" value="1"/>
</dbReference>
<evidence type="ECO:0000313" key="3">
    <source>
        <dbReference type="EMBL" id="HGG03513.1"/>
    </source>
</evidence>
<dbReference type="GO" id="GO:0043886">
    <property type="term" value="F:structural constituent of carboxysome shell"/>
    <property type="evidence" value="ECO:0007669"/>
    <property type="project" value="UniProtKB-ARBA"/>
</dbReference>
<dbReference type="CDD" id="cd05825">
    <property type="entry name" value="LbH_wcaF_like"/>
    <property type="match status" value="1"/>
</dbReference>
<evidence type="ECO:0000256" key="1">
    <source>
        <dbReference type="ARBA" id="ARBA00007274"/>
    </source>
</evidence>
<sequence length="200" mass="22161">MTNDKLPPPVLDAPPMVDLRQYNQSWFDRGRPGWVVLLWWFVQAVTFPLTPQPLHFLRCLILRLFGARLGRGVAIRPTARFTYPWKVTIGDYSWIGDDVVLYSLDHISIGSHCVISQNTYICTGSHDPQDRAFGLVTQAIAIGNGAWIAADCFIGPGVQIGANALIGARSSVFSHMPAATVCWGSPCRPQHPRVHPQSQD</sequence>
<dbReference type="InterPro" id="IPR011004">
    <property type="entry name" value="Trimer_LpxA-like_sf"/>
</dbReference>
<reference evidence="3" key="1">
    <citation type="journal article" date="2020" name="mSystems">
        <title>Genome- and Community-Level Interaction Insights into Carbon Utilization and Element Cycling Functions of Hydrothermarchaeota in Hydrothermal Sediment.</title>
        <authorList>
            <person name="Zhou Z."/>
            <person name="Liu Y."/>
            <person name="Xu W."/>
            <person name="Pan J."/>
            <person name="Luo Z.H."/>
            <person name="Li M."/>
        </authorList>
    </citation>
    <scope>NUCLEOTIDE SEQUENCE [LARGE SCALE GENOMIC DNA]</scope>
    <source>
        <strain evidence="3">SpSt-374</strain>
    </source>
</reference>
<dbReference type="SUPFAM" id="SSF51161">
    <property type="entry name" value="Trimeric LpxA-like enzymes"/>
    <property type="match status" value="1"/>
</dbReference>
<dbReference type="InterPro" id="IPR001451">
    <property type="entry name" value="Hexapep"/>
</dbReference>
<dbReference type="NCBIfam" id="NF007797">
    <property type="entry name" value="PRK10502.1"/>
    <property type="match status" value="1"/>
</dbReference>
<comment type="caution">
    <text evidence="3">The sequence shown here is derived from an EMBL/GenBank/DDBJ whole genome shotgun (WGS) entry which is preliminary data.</text>
</comment>
<dbReference type="GO" id="GO:0031470">
    <property type="term" value="C:carboxysome"/>
    <property type="evidence" value="ECO:0007669"/>
    <property type="project" value="UniProtKB-ARBA"/>
</dbReference>
<dbReference type="PANTHER" id="PTHR23416">
    <property type="entry name" value="SIALIC ACID SYNTHASE-RELATED"/>
    <property type="match status" value="1"/>
</dbReference>
<protein>
    <submittedName>
        <fullName evidence="3">Colanic acid biosynthesis acetyltransferase WcaF</fullName>
    </submittedName>
</protein>
<dbReference type="Gene3D" id="2.160.10.10">
    <property type="entry name" value="Hexapeptide repeat proteins"/>
    <property type="match status" value="1"/>
</dbReference>
<dbReference type="EMBL" id="DSPX01000245">
    <property type="protein sequence ID" value="HGG03513.1"/>
    <property type="molecule type" value="Genomic_DNA"/>
</dbReference>
<evidence type="ECO:0000256" key="2">
    <source>
        <dbReference type="ARBA" id="ARBA00022679"/>
    </source>
</evidence>
<comment type="similarity">
    <text evidence="1">Belongs to the transferase hexapeptide repeat family.</text>
</comment>
<accession>A0A7C3VKE8</accession>
<keyword evidence="2 3" id="KW-0808">Transferase</keyword>